<evidence type="ECO:0008006" key="3">
    <source>
        <dbReference type="Google" id="ProtNLM"/>
    </source>
</evidence>
<organism evidence="1 2">
    <name type="scientific">Roseateles oligotrophus</name>
    <dbReference type="NCBI Taxonomy" id="1769250"/>
    <lineage>
        <taxon>Bacteria</taxon>
        <taxon>Pseudomonadati</taxon>
        <taxon>Pseudomonadota</taxon>
        <taxon>Betaproteobacteria</taxon>
        <taxon>Burkholderiales</taxon>
        <taxon>Sphaerotilaceae</taxon>
        <taxon>Roseateles</taxon>
    </lineage>
</organism>
<evidence type="ECO:0000313" key="2">
    <source>
        <dbReference type="Proteomes" id="UP001209701"/>
    </source>
</evidence>
<evidence type="ECO:0000313" key="1">
    <source>
        <dbReference type="EMBL" id="MCV2367744.1"/>
    </source>
</evidence>
<protein>
    <recommendedName>
        <fullName evidence="3">Translational machinery protein</fullName>
    </recommendedName>
</protein>
<dbReference type="SUPFAM" id="SSF53137">
    <property type="entry name" value="Translational machinery components"/>
    <property type="match status" value="1"/>
</dbReference>
<dbReference type="Gene3D" id="3.30.420.60">
    <property type="entry name" value="eRF1 domain 2"/>
    <property type="match status" value="1"/>
</dbReference>
<proteinExistence type="predicted"/>
<accession>A0ABT2YCH4</accession>
<keyword evidence="2" id="KW-1185">Reference proteome</keyword>
<reference evidence="1 2" key="1">
    <citation type="submission" date="2021-11" db="EMBL/GenBank/DDBJ databases">
        <authorList>
            <person name="Liang Q."/>
            <person name="Mou H."/>
            <person name="Liu Z."/>
        </authorList>
    </citation>
    <scope>NUCLEOTIDE SEQUENCE [LARGE SCALE GENOMIC DNA]</scope>
    <source>
        <strain evidence="1 2">CHU3</strain>
    </source>
</reference>
<name>A0ABT2YCH4_9BURK</name>
<sequence length="126" mass="14241">MSMFHAVVWLDHQSAKVLQFDEAHVQAEKVKAHSHHTKQHGSAVRSEHEFFGEVCDALNGIEEVLVVGSSTAQSDFKHYADKHRPQTAKHIVGYETVDHPTENQLIAMAKQYFLKYDRMAGTPSPM</sequence>
<dbReference type="Proteomes" id="UP001209701">
    <property type="component" value="Unassembled WGS sequence"/>
</dbReference>
<dbReference type="EMBL" id="JAJIRN010000003">
    <property type="protein sequence ID" value="MCV2367744.1"/>
    <property type="molecule type" value="Genomic_DNA"/>
</dbReference>
<dbReference type="RefSeq" id="WP_263570371.1">
    <property type="nucleotide sequence ID" value="NZ_JAJIRN010000003.1"/>
</dbReference>
<comment type="caution">
    <text evidence="1">The sequence shown here is derived from an EMBL/GenBank/DDBJ whole genome shotgun (WGS) entry which is preliminary data.</text>
</comment>
<dbReference type="InterPro" id="IPR042226">
    <property type="entry name" value="eFR1_2_sf"/>
</dbReference>
<gene>
    <name evidence="1" type="ORF">LNV07_06505</name>
</gene>